<evidence type="ECO:0000313" key="1">
    <source>
        <dbReference type="EMBL" id="CAK5084995.1"/>
    </source>
</evidence>
<dbReference type="Proteomes" id="UP001497535">
    <property type="component" value="Unassembled WGS sequence"/>
</dbReference>
<proteinExistence type="predicted"/>
<keyword evidence="2" id="KW-1185">Reference proteome</keyword>
<evidence type="ECO:0000313" key="2">
    <source>
        <dbReference type="Proteomes" id="UP001497535"/>
    </source>
</evidence>
<organism evidence="1 2">
    <name type="scientific">Meloidogyne enterolobii</name>
    <name type="common">Root-knot nematode worm</name>
    <name type="synonym">Meloidogyne mayaguensis</name>
    <dbReference type="NCBI Taxonomy" id="390850"/>
    <lineage>
        <taxon>Eukaryota</taxon>
        <taxon>Metazoa</taxon>
        <taxon>Ecdysozoa</taxon>
        <taxon>Nematoda</taxon>
        <taxon>Chromadorea</taxon>
        <taxon>Rhabditida</taxon>
        <taxon>Tylenchina</taxon>
        <taxon>Tylenchomorpha</taxon>
        <taxon>Tylenchoidea</taxon>
        <taxon>Meloidogynidae</taxon>
        <taxon>Meloidogyninae</taxon>
        <taxon>Meloidogyne</taxon>
    </lineage>
</organism>
<comment type="caution">
    <text evidence="1">The sequence shown here is derived from an EMBL/GenBank/DDBJ whole genome shotgun (WGS) entry which is preliminary data.</text>
</comment>
<protein>
    <submittedName>
        <fullName evidence="1">Uncharacterized protein</fullName>
    </submittedName>
</protein>
<name>A0ACB1A135_MELEN</name>
<gene>
    <name evidence="1" type="ORF">MENTE1834_LOCUS32416</name>
</gene>
<sequence length="67" mass="6840">MVLSIGGSGVDSLLLLGLSGVSGSNKLSVGSIFLMGGCLGKRLRCLRIGIISLSVRGARVCLGMYLN</sequence>
<dbReference type="EMBL" id="CAVMJV010000056">
    <property type="protein sequence ID" value="CAK5084995.1"/>
    <property type="molecule type" value="Genomic_DNA"/>
</dbReference>
<reference evidence="1" key="1">
    <citation type="submission" date="2023-11" db="EMBL/GenBank/DDBJ databases">
        <authorList>
            <person name="Poullet M."/>
        </authorList>
    </citation>
    <scope>NUCLEOTIDE SEQUENCE</scope>
    <source>
        <strain evidence="1">E1834</strain>
    </source>
</reference>
<accession>A0ACB1A135</accession>